<gene>
    <name evidence="3" type="ORF">MANES_07G040101v8</name>
</gene>
<dbReference type="AlphaFoldDB" id="A0A2C9VIC9"/>
<feature type="compositionally biased region" description="Pro residues" evidence="1">
    <location>
        <begin position="31"/>
        <end position="70"/>
    </location>
</feature>
<name>A0A2C9VIC9_MANES</name>
<keyword evidence="2" id="KW-0732">Signal</keyword>
<proteinExistence type="predicted"/>
<dbReference type="PANTHER" id="PTHR33088">
    <property type="entry name" value="MUCIN-2"/>
    <property type="match status" value="1"/>
</dbReference>
<dbReference type="Proteomes" id="UP000091857">
    <property type="component" value="Chromosome 7"/>
</dbReference>
<organism evidence="3 4">
    <name type="scientific">Manihot esculenta</name>
    <name type="common">Cassava</name>
    <name type="synonym">Jatropha manihot</name>
    <dbReference type="NCBI Taxonomy" id="3983"/>
    <lineage>
        <taxon>Eukaryota</taxon>
        <taxon>Viridiplantae</taxon>
        <taxon>Streptophyta</taxon>
        <taxon>Embryophyta</taxon>
        <taxon>Tracheophyta</taxon>
        <taxon>Spermatophyta</taxon>
        <taxon>Magnoliopsida</taxon>
        <taxon>eudicotyledons</taxon>
        <taxon>Gunneridae</taxon>
        <taxon>Pentapetalae</taxon>
        <taxon>rosids</taxon>
        <taxon>fabids</taxon>
        <taxon>Malpighiales</taxon>
        <taxon>Euphorbiaceae</taxon>
        <taxon>Crotonoideae</taxon>
        <taxon>Manihoteae</taxon>
        <taxon>Manihot</taxon>
    </lineage>
</organism>
<sequence length="102" mass="10667">MASFKCMIFAALVIALSFDVGLGARHLQQLPPLPKPTIPPLPSIPTLPQPTLPTNPSLPKPTLPPLPSLPTLPKLALPPLPSIPTLPTTIPSIPFLSPPPGN</sequence>
<feature type="chain" id="PRO_5012971461" evidence="2">
    <location>
        <begin position="24"/>
        <end position="102"/>
    </location>
</feature>
<keyword evidence="4" id="KW-1185">Reference proteome</keyword>
<evidence type="ECO:0000313" key="3">
    <source>
        <dbReference type="EMBL" id="OAY45197.1"/>
    </source>
</evidence>
<dbReference type="OMA" id="TSTCHAA"/>
<dbReference type="EMBL" id="CM004393">
    <property type="protein sequence ID" value="OAY45197.1"/>
    <property type="molecule type" value="Genomic_DNA"/>
</dbReference>
<feature type="region of interest" description="Disordered" evidence="1">
    <location>
        <begin position="29"/>
        <end position="70"/>
    </location>
</feature>
<evidence type="ECO:0000256" key="1">
    <source>
        <dbReference type="SAM" id="MobiDB-lite"/>
    </source>
</evidence>
<dbReference type="PANTHER" id="PTHR33088:SF105">
    <property type="entry name" value="ESX-1 SECRETION-ASSOCIATED PROTEIN ESPE"/>
    <property type="match status" value="1"/>
</dbReference>
<accession>A0A2C9VIC9</accession>
<comment type="caution">
    <text evidence="3">The sequence shown here is derived from an EMBL/GenBank/DDBJ whole genome shotgun (WGS) entry which is preliminary data.</text>
</comment>
<reference evidence="4" key="1">
    <citation type="journal article" date="2016" name="Nat. Biotechnol.">
        <title>Sequencing wild and cultivated cassava and related species reveals extensive interspecific hybridization and genetic diversity.</title>
        <authorList>
            <person name="Bredeson J.V."/>
            <person name="Lyons J.B."/>
            <person name="Prochnik S.E."/>
            <person name="Wu G.A."/>
            <person name="Ha C.M."/>
            <person name="Edsinger-Gonzales E."/>
            <person name="Grimwood J."/>
            <person name="Schmutz J."/>
            <person name="Rabbi I.Y."/>
            <person name="Egesi C."/>
            <person name="Nauluvula P."/>
            <person name="Lebot V."/>
            <person name="Ndunguru J."/>
            <person name="Mkamilo G."/>
            <person name="Bart R.S."/>
            <person name="Setter T.L."/>
            <person name="Gleadow R.M."/>
            <person name="Kulakow P."/>
            <person name="Ferguson M.E."/>
            <person name="Rounsley S."/>
            <person name="Rokhsar D.S."/>
        </authorList>
    </citation>
    <scope>NUCLEOTIDE SEQUENCE [LARGE SCALE GENOMIC DNA]</scope>
    <source>
        <strain evidence="4">cv. AM560-2</strain>
    </source>
</reference>
<dbReference type="Gramene" id="Manes.07G040101.1.v8.1">
    <property type="protein sequence ID" value="Manes.07G040101.1.v8.1.CDS.1"/>
    <property type="gene ID" value="Manes.07G040101.v8.1"/>
</dbReference>
<feature type="signal peptide" evidence="2">
    <location>
        <begin position="1"/>
        <end position="23"/>
    </location>
</feature>
<evidence type="ECO:0000256" key="2">
    <source>
        <dbReference type="SAM" id="SignalP"/>
    </source>
</evidence>
<evidence type="ECO:0000313" key="4">
    <source>
        <dbReference type="Proteomes" id="UP000091857"/>
    </source>
</evidence>
<dbReference type="InterPro" id="IPR044659">
    <property type="entry name" value="PELPK1_2"/>
</dbReference>
<protein>
    <submittedName>
        <fullName evidence="3">Uncharacterized protein</fullName>
    </submittedName>
</protein>